<gene>
    <name evidence="1" type="ORF">EYC80_003573</name>
</gene>
<evidence type="ECO:0000313" key="2">
    <source>
        <dbReference type="Proteomes" id="UP000326757"/>
    </source>
</evidence>
<proteinExistence type="predicted"/>
<evidence type="ECO:0000313" key="1">
    <source>
        <dbReference type="EMBL" id="KAB8304154.1"/>
    </source>
</evidence>
<dbReference type="PANTHER" id="PTHR14187:SF5">
    <property type="entry name" value="HEAT SHOCK 70 KDA PROTEIN 12A"/>
    <property type="match status" value="1"/>
</dbReference>
<reference evidence="1 2" key="1">
    <citation type="submission" date="2019-06" db="EMBL/GenBank/DDBJ databases">
        <title>Genome Sequence of the Brown Rot Fungal Pathogen Monilinia laxa.</title>
        <authorList>
            <person name="De Miccolis Angelini R.M."/>
            <person name="Landi L."/>
            <person name="Abate D."/>
            <person name="Pollastro S."/>
            <person name="Romanazzi G."/>
            <person name="Faretra F."/>
        </authorList>
    </citation>
    <scope>NUCLEOTIDE SEQUENCE [LARGE SCALE GENOMIC DNA]</scope>
    <source>
        <strain evidence="1 2">Mlax316</strain>
    </source>
</reference>
<dbReference type="AlphaFoldDB" id="A0A5N6KK50"/>
<sequence>MRSPVSDEGSDIEYYVGQSTYESDDKFVIALDFGTTFSGIGYAFVKEDKPDICSIGEWPGLEGRRQPKVPTVICYDPEVEAGFTWGAESHKREIIPGMKLLLDPTQATPVYLPTSSTGKELERLGKPALDVVADFIGAIYKHALTIIEDKIPRDYLEMCQKQFVLSVPEVWSDRAKDLTMKVAKRAKIHPVTLIKEPDAAALYTLHTLKDKALSVGDAFVICDADGGTVDLISYEIMSLVPKLELKELVPGKGGMAGSLGLNKRFEEAVRELVGEYQFHALRKTRGFSSAVEQFDLSVKTAFRGKGDKNYLVDFPMAKLQDDEHRNLSFNCWHLRCDDVKKIFDSLITDIERLVDEQVNLVRVKRMSEDHPKAKEMKGCCT</sequence>
<protein>
    <submittedName>
        <fullName evidence="1">Uncharacterized protein</fullName>
    </submittedName>
</protein>
<dbReference type="Proteomes" id="UP000326757">
    <property type="component" value="Unassembled WGS sequence"/>
</dbReference>
<keyword evidence="2" id="KW-1185">Reference proteome</keyword>
<organism evidence="1 2">
    <name type="scientific">Monilinia laxa</name>
    <name type="common">Brown rot fungus</name>
    <name type="synonym">Sclerotinia laxa</name>
    <dbReference type="NCBI Taxonomy" id="61186"/>
    <lineage>
        <taxon>Eukaryota</taxon>
        <taxon>Fungi</taxon>
        <taxon>Dikarya</taxon>
        <taxon>Ascomycota</taxon>
        <taxon>Pezizomycotina</taxon>
        <taxon>Leotiomycetes</taxon>
        <taxon>Helotiales</taxon>
        <taxon>Sclerotiniaceae</taxon>
        <taxon>Monilinia</taxon>
    </lineage>
</organism>
<dbReference type="PANTHER" id="PTHR14187">
    <property type="entry name" value="ALPHA KINASE/ELONGATION FACTOR 2 KINASE"/>
    <property type="match status" value="1"/>
</dbReference>
<accession>A0A5N6KK50</accession>
<comment type="caution">
    <text evidence="1">The sequence shown here is derived from an EMBL/GenBank/DDBJ whole genome shotgun (WGS) entry which is preliminary data.</text>
</comment>
<dbReference type="OrthoDB" id="5332281at2759"/>
<dbReference type="InterPro" id="IPR043129">
    <property type="entry name" value="ATPase_NBD"/>
</dbReference>
<dbReference type="EMBL" id="VIGI01000001">
    <property type="protein sequence ID" value="KAB8304154.1"/>
    <property type="molecule type" value="Genomic_DNA"/>
</dbReference>
<dbReference type="SUPFAM" id="SSF53067">
    <property type="entry name" value="Actin-like ATPase domain"/>
    <property type="match status" value="2"/>
</dbReference>
<dbReference type="CDD" id="cd10170">
    <property type="entry name" value="ASKHA_NBD_HSP70"/>
    <property type="match status" value="1"/>
</dbReference>
<dbReference type="Gene3D" id="3.30.420.40">
    <property type="match status" value="1"/>
</dbReference>
<name>A0A5N6KK50_MONLA</name>